<reference evidence="2" key="1">
    <citation type="submission" date="2022-11" db="UniProtKB">
        <authorList>
            <consortium name="WormBaseParasite"/>
        </authorList>
    </citation>
    <scope>IDENTIFICATION</scope>
</reference>
<keyword evidence="1" id="KW-1185">Reference proteome</keyword>
<protein>
    <submittedName>
        <fullName evidence="2">Uncharacterized protein</fullName>
    </submittedName>
</protein>
<sequence length="137" mass="15029">MTIFPLLGLLMCYETDFSDVTTSTHGKGLLCSCKNNLCNIPIITTPVEGSSSKSQPLKTENALIPIPTPQKPETPLANVIKTDVSITKTPFYNVAHVKHNNKHHIMAKNKPSTSGVPAKFGTNLVFTTCTFVIIYYF</sequence>
<evidence type="ECO:0000313" key="2">
    <source>
        <dbReference type="WBParaSite" id="ACRNAN_scaffold704.g7203.t1"/>
    </source>
</evidence>
<accession>A0A914EDG3</accession>
<organism evidence="1 2">
    <name type="scientific">Acrobeloides nanus</name>
    <dbReference type="NCBI Taxonomy" id="290746"/>
    <lineage>
        <taxon>Eukaryota</taxon>
        <taxon>Metazoa</taxon>
        <taxon>Ecdysozoa</taxon>
        <taxon>Nematoda</taxon>
        <taxon>Chromadorea</taxon>
        <taxon>Rhabditida</taxon>
        <taxon>Tylenchina</taxon>
        <taxon>Cephalobomorpha</taxon>
        <taxon>Cephaloboidea</taxon>
        <taxon>Cephalobidae</taxon>
        <taxon>Acrobeloides</taxon>
    </lineage>
</organism>
<dbReference type="AlphaFoldDB" id="A0A914EDG3"/>
<proteinExistence type="predicted"/>
<name>A0A914EDG3_9BILA</name>
<dbReference type="WBParaSite" id="ACRNAN_scaffold704.g7203.t1">
    <property type="protein sequence ID" value="ACRNAN_scaffold704.g7203.t1"/>
    <property type="gene ID" value="ACRNAN_scaffold704.g7203"/>
</dbReference>
<dbReference type="Proteomes" id="UP000887540">
    <property type="component" value="Unplaced"/>
</dbReference>
<evidence type="ECO:0000313" key="1">
    <source>
        <dbReference type="Proteomes" id="UP000887540"/>
    </source>
</evidence>